<dbReference type="AlphaFoldDB" id="A0A8S8XCN7"/>
<dbReference type="Proteomes" id="UP000681075">
    <property type="component" value="Unassembled WGS sequence"/>
</dbReference>
<keyword evidence="2" id="KW-1185">Reference proteome</keyword>
<comment type="caution">
    <text evidence="1">The sequence shown here is derived from an EMBL/GenBank/DDBJ whole genome shotgun (WGS) entry which is preliminary data.</text>
</comment>
<proteinExistence type="predicted"/>
<protein>
    <submittedName>
        <fullName evidence="1">Uncharacterized protein</fullName>
    </submittedName>
</protein>
<dbReference type="EMBL" id="BOPV01000001">
    <property type="protein sequence ID" value="GIL41223.1"/>
    <property type="molecule type" value="Genomic_DNA"/>
</dbReference>
<sequence length="61" mass="6816">MAPPKKHRLESVKIPIELNEEFVQARDALGHTHTQAVETAIELYVKKAQRRPSTPPGGSKK</sequence>
<evidence type="ECO:0000313" key="1">
    <source>
        <dbReference type="EMBL" id="GIL41223.1"/>
    </source>
</evidence>
<evidence type="ECO:0000313" key="2">
    <source>
        <dbReference type="Proteomes" id="UP000681075"/>
    </source>
</evidence>
<reference evidence="1" key="1">
    <citation type="submission" date="2021-02" db="EMBL/GenBank/DDBJ databases">
        <title>Genome sequence of Rhodospirillales sp. strain TMPK1 isolated from soil.</title>
        <authorList>
            <person name="Nakai R."/>
            <person name="Kusada H."/>
            <person name="Tamaki H."/>
        </authorList>
    </citation>
    <scope>NUCLEOTIDE SEQUENCE</scope>
    <source>
        <strain evidence="1">TMPK1</strain>
    </source>
</reference>
<organism evidence="1 2">
    <name type="scientific">Roseiterribacter gracilis</name>
    <dbReference type="NCBI Taxonomy" id="2812848"/>
    <lineage>
        <taxon>Bacteria</taxon>
        <taxon>Pseudomonadati</taxon>
        <taxon>Pseudomonadota</taxon>
        <taxon>Alphaproteobacteria</taxon>
        <taxon>Rhodospirillales</taxon>
        <taxon>Roseiterribacteraceae</taxon>
        <taxon>Roseiterribacter</taxon>
    </lineage>
</organism>
<name>A0A8S8XCN7_9PROT</name>
<accession>A0A8S8XCN7</accession>
<gene>
    <name evidence="1" type="ORF">TMPK1_34600</name>
</gene>